<organism evidence="15 16">
    <name type="scientific">Eiseniibacteriota bacterium</name>
    <dbReference type="NCBI Taxonomy" id="2212470"/>
    <lineage>
        <taxon>Bacteria</taxon>
        <taxon>Candidatus Eiseniibacteriota</taxon>
    </lineage>
</organism>
<gene>
    <name evidence="15" type="ORF">E6K80_10540</name>
</gene>
<feature type="domain" description="3-hydroxyacyl-CoA dehydrogenase C-terminal" evidence="13">
    <location>
        <begin position="647"/>
        <end position="731"/>
    </location>
</feature>
<dbReference type="GO" id="GO:0006635">
    <property type="term" value="P:fatty acid beta-oxidation"/>
    <property type="evidence" value="ECO:0007669"/>
    <property type="project" value="UniProtKB-UniPathway"/>
</dbReference>
<keyword evidence="5" id="KW-0276">Fatty acid metabolism</keyword>
<dbReference type="UniPathway" id="UPA00659"/>
<feature type="domain" description="3-hydroxyacyl-CoA dehydrogenase NAD binding" evidence="14">
    <location>
        <begin position="344"/>
        <end position="521"/>
    </location>
</feature>
<evidence type="ECO:0000256" key="3">
    <source>
        <dbReference type="ARBA" id="ARBA00008750"/>
    </source>
</evidence>
<comment type="pathway">
    <text evidence="1">Lipid metabolism; fatty acid beta-oxidation.</text>
</comment>
<dbReference type="SUPFAM" id="SSF52096">
    <property type="entry name" value="ClpP/crotonase"/>
    <property type="match status" value="1"/>
</dbReference>
<reference evidence="15 16" key="1">
    <citation type="journal article" date="2019" name="Nat. Microbiol.">
        <title>Mediterranean grassland soil C-N compound turnover is dependent on rainfall and depth, and is mediated by genomically divergent microorganisms.</title>
        <authorList>
            <person name="Diamond S."/>
            <person name="Andeer P.F."/>
            <person name="Li Z."/>
            <person name="Crits-Christoph A."/>
            <person name="Burstein D."/>
            <person name="Anantharaman K."/>
            <person name="Lane K.R."/>
            <person name="Thomas B.C."/>
            <person name="Pan C."/>
            <person name="Northen T.R."/>
            <person name="Banfield J.F."/>
        </authorList>
    </citation>
    <scope>NUCLEOTIDE SEQUENCE [LARGE SCALE GENOMIC DNA]</scope>
    <source>
        <strain evidence="15">WS_10</strain>
    </source>
</reference>
<comment type="catalytic activity">
    <reaction evidence="12">
        <text>a (3S)-3-hydroxyacyl-CoA + NAD(+) = a 3-oxoacyl-CoA + NADH + H(+)</text>
        <dbReference type="Rhea" id="RHEA:22432"/>
        <dbReference type="ChEBI" id="CHEBI:15378"/>
        <dbReference type="ChEBI" id="CHEBI:57318"/>
        <dbReference type="ChEBI" id="CHEBI:57540"/>
        <dbReference type="ChEBI" id="CHEBI:57945"/>
        <dbReference type="ChEBI" id="CHEBI:90726"/>
        <dbReference type="EC" id="1.1.1.35"/>
    </reaction>
</comment>
<dbReference type="Gene3D" id="3.40.50.720">
    <property type="entry name" value="NAD(P)-binding Rossmann-like Domain"/>
    <property type="match status" value="1"/>
</dbReference>
<evidence type="ECO:0000256" key="2">
    <source>
        <dbReference type="ARBA" id="ARBA00007005"/>
    </source>
</evidence>
<dbReference type="PANTHER" id="PTHR43612">
    <property type="entry name" value="TRIFUNCTIONAL ENZYME SUBUNIT ALPHA"/>
    <property type="match status" value="1"/>
</dbReference>
<proteinExistence type="inferred from homology"/>
<comment type="caution">
    <text evidence="15">The sequence shown here is derived from an EMBL/GenBank/DDBJ whole genome shotgun (WGS) entry which is preliminary data.</text>
</comment>
<keyword evidence="8" id="KW-0520">NAD</keyword>
<dbReference type="PANTHER" id="PTHR43612:SF3">
    <property type="entry name" value="TRIFUNCTIONAL ENZYME SUBUNIT ALPHA, MITOCHONDRIAL"/>
    <property type="match status" value="1"/>
</dbReference>
<dbReference type="FunFam" id="3.40.50.720:FF:000009">
    <property type="entry name" value="Fatty oxidation complex, alpha subunit"/>
    <property type="match status" value="1"/>
</dbReference>
<dbReference type="InterPro" id="IPR036291">
    <property type="entry name" value="NAD(P)-bd_dom_sf"/>
</dbReference>
<dbReference type="EC" id="4.2.1.17" evidence="4"/>
<keyword evidence="6" id="KW-0442">Lipid degradation</keyword>
<dbReference type="InterPro" id="IPR006108">
    <property type="entry name" value="3HC_DH_C"/>
</dbReference>
<dbReference type="GO" id="GO:0070403">
    <property type="term" value="F:NAD+ binding"/>
    <property type="evidence" value="ECO:0007669"/>
    <property type="project" value="InterPro"/>
</dbReference>
<evidence type="ECO:0000256" key="9">
    <source>
        <dbReference type="ARBA" id="ARBA00023098"/>
    </source>
</evidence>
<dbReference type="AlphaFoldDB" id="A0A538U1Q6"/>
<dbReference type="Pfam" id="PF00725">
    <property type="entry name" value="3HCDH"/>
    <property type="match status" value="2"/>
</dbReference>
<dbReference type="CDD" id="cd06558">
    <property type="entry name" value="crotonase-like"/>
    <property type="match status" value="1"/>
</dbReference>
<dbReference type="Pfam" id="PF00378">
    <property type="entry name" value="ECH_1"/>
    <property type="match status" value="1"/>
</dbReference>
<dbReference type="Pfam" id="PF02737">
    <property type="entry name" value="3HCDH_N"/>
    <property type="match status" value="1"/>
</dbReference>
<evidence type="ECO:0000259" key="13">
    <source>
        <dbReference type="Pfam" id="PF00725"/>
    </source>
</evidence>
<dbReference type="InterPro" id="IPR050136">
    <property type="entry name" value="FA_oxidation_alpha_subunit"/>
</dbReference>
<comment type="similarity">
    <text evidence="3">In the N-terminal section; belongs to the enoyl-CoA hydratase/isomerase family.</text>
</comment>
<dbReference type="FunFam" id="3.90.226.10:FF:000011">
    <property type="entry name" value="Fatty acid oxidation complex subunit alpha"/>
    <property type="match status" value="1"/>
</dbReference>
<evidence type="ECO:0000256" key="1">
    <source>
        <dbReference type="ARBA" id="ARBA00005005"/>
    </source>
</evidence>
<dbReference type="PROSITE" id="PS00067">
    <property type="entry name" value="3HCDH"/>
    <property type="match status" value="1"/>
</dbReference>
<dbReference type="InterPro" id="IPR029045">
    <property type="entry name" value="ClpP/crotonase-like_dom_sf"/>
</dbReference>
<dbReference type="Gene3D" id="1.10.1040.50">
    <property type="match status" value="1"/>
</dbReference>
<name>A0A538U1Q6_UNCEI</name>
<dbReference type="SUPFAM" id="SSF48179">
    <property type="entry name" value="6-phosphogluconate dehydrogenase C-terminal domain-like"/>
    <property type="match status" value="2"/>
</dbReference>
<evidence type="ECO:0000256" key="7">
    <source>
        <dbReference type="ARBA" id="ARBA00023002"/>
    </source>
</evidence>
<evidence type="ECO:0000313" key="15">
    <source>
        <dbReference type="EMBL" id="TMQ69788.1"/>
    </source>
</evidence>
<accession>A0A538U1Q6</accession>
<evidence type="ECO:0000256" key="11">
    <source>
        <dbReference type="ARBA" id="ARBA00023268"/>
    </source>
</evidence>
<dbReference type="GO" id="GO:0016509">
    <property type="term" value="F:long-chain (3S)-3-hydroxyacyl-CoA dehydrogenase (NAD+) activity"/>
    <property type="evidence" value="ECO:0007669"/>
    <property type="project" value="TreeGrafter"/>
</dbReference>
<evidence type="ECO:0000256" key="8">
    <source>
        <dbReference type="ARBA" id="ARBA00023027"/>
    </source>
</evidence>
<dbReference type="EMBL" id="VBPA01000265">
    <property type="protein sequence ID" value="TMQ69788.1"/>
    <property type="molecule type" value="Genomic_DNA"/>
</dbReference>
<evidence type="ECO:0000256" key="12">
    <source>
        <dbReference type="ARBA" id="ARBA00049556"/>
    </source>
</evidence>
<protein>
    <recommendedName>
        <fullName evidence="4">enoyl-CoA hydratase</fullName>
        <ecNumber evidence="4">4.2.1.17</ecNumber>
    </recommendedName>
</protein>
<dbReference type="InterPro" id="IPR001753">
    <property type="entry name" value="Enoyl-CoA_hydra/iso"/>
</dbReference>
<evidence type="ECO:0000256" key="5">
    <source>
        <dbReference type="ARBA" id="ARBA00022832"/>
    </source>
</evidence>
<sequence length="737" mass="80950">MEAWPRELVRRRRTRRGLRAGARLMPVFALEQQPRGIVHLVMDHPSRRVNVIDAEALEDLSRALDRIAELPNLAGVVLCSGKPGTFIAGADVQAIGAITERDEVLHLVRRAHAVFSRLASLPCPTVAAIDGVCLGGGTELALACDSRIASEEPRTQIGLPEVMLGIFPGFGGTQRLPRLVGIVVALDLTLTGRSLDARRAESMGLIARAVPAAWLIEHAHQRLEILARRPAGRRRDTFHPRGLGLWLLAATPFGQAMALSRARATTRARTGGHYPAPLEAIDVIERTLHLPLEAGLEIEAARVSDLVVGPVCKNLVRIFELSEAAKKEPIGDDPAFQPRPIERMALVGAGVMGGGIAELASRHGIQVRMRDLQVEALTRALQTVRRLIGERGRRRRVAARERYAQMARILPTLEPTGFGTVGFALEAVVEDLEIKRRVLAELEVRLREESVLATNTSSLSIDELAQGLAHPERLCGFHFFNPVHRMPLVEVVRGARTSDRTLVVAVGLARRLGKTPVIVKDSPGFVVNRILMPYLREATWLLEEGYAVTDIDAAMRRFGMPMGPFEVVDEVGLDVAQKVAGVLSRAFPARMTSSPELENMVAAGRLGKKNGLGFYRYSGKRRLPDPTLRTFLRLTRQRRPQTLDTISERLVLVMVNEAARCLDEEVVADAGKLDLAMVFGAGFPPFRGGLLRHADTFGLARAEQRLTALRAEKGDRFEPARLLTRLVAERKTFTSPS</sequence>
<dbReference type="Proteomes" id="UP000319836">
    <property type="component" value="Unassembled WGS sequence"/>
</dbReference>
<keyword evidence="10" id="KW-0456">Lyase</keyword>
<dbReference type="SUPFAM" id="SSF51735">
    <property type="entry name" value="NAD(P)-binding Rossmann-fold domains"/>
    <property type="match status" value="1"/>
</dbReference>
<comment type="similarity">
    <text evidence="2">In the central section; belongs to the 3-hydroxyacyl-CoA dehydrogenase family.</text>
</comment>
<evidence type="ECO:0000313" key="16">
    <source>
        <dbReference type="Proteomes" id="UP000319836"/>
    </source>
</evidence>
<dbReference type="InterPro" id="IPR006180">
    <property type="entry name" value="3-OHacyl-CoA_DH_CS"/>
</dbReference>
<keyword evidence="7" id="KW-0560">Oxidoreductase</keyword>
<dbReference type="InterPro" id="IPR006176">
    <property type="entry name" value="3-OHacyl-CoA_DH_NAD-bd"/>
</dbReference>
<dbReference type="InterPro" id="IPR008927">
    <property type="entry name" value="6-PGluconate_DH-like_C_sf"/>
</dbReference>
<dbReference type="GO" id="GO:0004300">
    <property type="term" value="F:enoyl-CoA hydratase activity"/>
    <property type="evidence" value="ECO:0007669"/>
    <property type="project" value="UniProtKB-EC"/>
</dbReference>
<feature type="domain" description="3-hydroxyacyl-CoA dehydrogenase C-terminal" evidence="13">
    <location>
        <begin position="524"/>
        <end position="617"/>
    </location>
</feature>
<evidence type="ECO:0000256" key="6">
    <source>
        <dbReference type="ARBA" id="ARBA00022963"/>
    </source>
</evidence>
<evidence type="ECO:0000256" key="4">
    <source>
        <dbReference type="ARBA" id="ARBA00012076"/>
    </source>
</evidence>
<dbReference type="Gene3D" id="3.90.226.10">
    <property type="entry name" value="2-enoyl-CoA Hydratase, Chain A, domain 1"/>
    <property type="match status" value="1"/>
</dbReference>
<keyword evidence="11" id="KW-0511">Multifunctional enzyme</keyword>
<evidence type="ECO:0000259" key="14">
    <source>
        <dbReference type="Pfam" id="PF02737"/>
    </source>
</evidence>
<keyword evidence="9" id="KW-0443">Lipid metabolism</keyword>
<evidence type="ECO:0000256" key="10">
    <source>
        <dbReference type="ARBA" id="ARBA00023239"/>
    </source>
</evidence>